<keyword evidence="2" id="KW-0501">Molybdenum cofactor biosynthesis</keyword>
<dbReference type="EMBL" id="CZBX01000002">
    <property type="protein sequence ID" value="CUQ82880.1"/>
    <property type="molecule type" value="Genomic_DNA"/>
</dbReference>
<dbReference type="GO" id="GO:0006777">
    <property type="term" value="P:Mo-molybdopterin cofactor biosynthetic process"/>
    <property type="evidence" value="ECO:0007669"/>
    <property type="project" value="UniProtKB-KW"/>
</dbReference>
<evidence type="ECO:0000313" key="5">
    <source>
        <dbReference type="Proteomes" id="UP000078383"/>
    </source>
</evidence>
<proteinExistence type="predicted"/>
<dbReference type="EC" id="2.7.7.75" evidence="4"/>
<dbReference type="InterPro" id="IPR036425">
    <property type="entry name" value="MoaB/Mog-like_dom_sf"/>
</dbReference>
<sequence length="155" mass="17005">MRAVILSLDTGAYKAKADVAAAASLKRMLEQVGIEVRAAKAFPEDKEMLKTVLCKLADAGMVELVLTTGAVGFLEKHCAPDAVRETADRLLPGIPEALRAYNLRHTKKVILDRSEAGIRKKTLMINLPESAKMAKEDLEYILPEVVQVVDTFSLR</sequence>
<dbReference type="OrthoDB" id="9784492at2"/>
<dbReference type="InterPro" id="IPR051920">
    <property type="entry name" value="MPT_Adenylyltrnsfr/MoaC-Rel"/>
</dbReference>
<evidence type="ECO:0000256" key="1">
    <source>
        <dbReference type="ARBA" id="ARBA00005046"/>
    </source>
</evidence>
<evidence type="ECO:0000256" key="2">
    <source>
        <dbReference type="ARBA" id="ARBA00023150"/>
    </source>
</evidence>
<organism evidence="4 5">
    <name type="scientific">[Ruminococcus] torques</name>
    <dbReference type="NCBI Taxonomy" id="33039"/>
    <lineage>
        <taxon>Bacteria</taxon>
        <taxon>Bacillati</taxon>
        <taxon>Bacillota</taxon>
        <taxon>Clostridia</taxon>
        <taxon>Lachnospirales</taxon>
        <taxon>Lachnospiraceae</taxon>
        <taxon>Mediterraneibacter</taxon>
    </lineage>
</organism>
<dbReference type="GeneID" id="303258637"/>
<gene>
    <name evidence="4" type="primary">mog_2</name>
    <name evidence="4" type="ORF">ERS852502_00609</name>
</gene>
<dbReference type="Proteomes" id="UP000078383">
    <property type="component" value="Unassembled WGS sequence"/>
</dbReference>
<dbReference type="Pfam" id="PF00994">
    <property type="entry name" value="MoCF_biosynth"/>
    <property type="match status" value="1"/>
</dbReference>
<dbReference type="Gene3D" id="3.40.980.10">
    <property type="entry name" value="MoaB/Mog-like domain"/>
    <property type="match status" value="1"/>
</dbReference>
<dbReference type="SMART" id="SM00852">
    <property type="entry name" value="MoCF_biosynth"/>
    <property type="match status" value="1"/>
</dbReference>
<dbReference type="InterPro" id="IPR001453">
    <property type="entry name" value="MoaB/Mog_dom"/>
</dbReference>
<reference evidence="4 5" key="1">
    <citation type="submission" date="2015-09" db="EMBL/GenBank/DDBJ databases">
        <authorList>
            <consortium name="Pathogen Informatics"/>
        </authorList>
    </citation>
    <scope>NUCLEOTIDE SEQUENCE [LARGE SCALE GENOMIC DNA]</scope>
    <source>
        <strain evidence="4 5">2789STDY5834889</strain>
    </source>
</reference>
<evidence type="ECO:0000313" key="4">
    <source>
        <dbReference type="EMBL" id="CUQ82880.1"/>
    </source>
</evidence>
<keyword evidence="4" id="KW-0548">Nucleotidyltransferase</keyword>
<dbReference type="AlphaFoldDB" id="A0A174Y0W7"/>
<evidence type="ECO:0000259" key="3">
    <source>
        <dbReference type="SMART" id="SM00852"/>
    </source>
</evidence>
<feature type="domain" description="MoaB/Mog" evidence="3">
    <location>
        <begin position="3"/>
        <end position="148"/>
    </location>
</feature>
<comment type="pathway">
    <text evidence="1">Cofactor biosynthesis; molybdopterin biosynthesis.</text>
</comment>
<dbReference type="SUPFAM" id="SSF53218">
    <property type="entry name" value="Molybdenum cofactor biosynthesis proteins"/>
    <property type="match status" value="1"/>
</dbReference>
<dbReference type="PANTHER" id="PTHR43764:SF1">
    <property type="entry name" value="MOLYBDOPTERIN MOLYBDOTRANSFERASE"/>
    <property type="match status" value="1"/>
</dbReference>
<dbReference type="RefSeq" id="WP_020435645.1">
    <property type="nucleotide sequence ID" value="NZ_CABJEY010000009.1"/>
</dbReference>
<dbReference type="GO" id="GO:0061598">
    <property type="term" value="F:molybdopterin adenylyltransferase activity"/>
    <property type="evidence" value="ECO:0007669"/>
    <property type="project" value="UniProtKB-EC"/>
</dbReference>
<name>A0A174Y0W7_9FIRM</name>
<dbReference type="PANTHER" id="PTHR43764">
    <property type="entry name" value="MOLYBDENUM COFACTOR BIOSYNTHESIS"/>
    <property type="match status" value="1"/>
</dbReference>
<accession>A0A174Y0W7</accession>
<keyword evidence="4" id="KW-0808">Transferase</keyword>
<protein>
    <submittedName>
        <fullName evidence="4">Molybdopterin adenylyltransferase</fullName>
        <ecNumber evidence="4">2.7.7.75</ecNumber>
    </submittedName>
</protein>